<keyword evidence="1" id="KW-0812">Transmembrane</keyword>
<evidence type="ECO:0000256" key="1">
    <source>
        <dbReference type="SAM" id="Phobius"/>
    </source>
</evidence>
<keyword evidence="1" id="KW-1133">Transmembrane helix</keyword>
<protein>
    <submittedName>
        <fullName evidence="2">Uncharacterized protein</fullName>
    </submittedName>
</protein>
<evidence type="ECO:0000313" key="3">
    <source>
        <dbReference type="Proteomes" id="UP000198327"/>
    </source>
</evidence>
<reference evidence="3" key="1">
    <citation type="submission" date="2017-06" db="EMBL/GenBank/DDBJ databases">
        <authorList>
            <person name="Varghese N."/>
            <person name="Submissions S."/>
        </authorList>
    </citation>
    <scope>NUCLEOTIDE SEQUENCE [LARGE SCALE GENOMIC DNA]</scope>
    <source>
        <strain evidence="3">JCM 23211</strain>
    </source>
</reference>
<organism evidence="2 3">
    <name type="scientific">Rhodococcoides kyotonense</name>
    <dbReference type="NCBI Taxonomy" id="398843"/>
    <lineage>
        <taxon>Bacteria</taxon>
        <taxon>Bacillati</taxon>
        <taxon>Actinomycetota</taxon>
        <taxon>Actinomycetes</taxon>
        <taxon>Mycobacteriales</taxon>
        <taxon>Nocardiaceae</taxon>
        <taxon>Rhodococcoides</taxon>
    </lineage>
</organism>
<evidence type="ECO:0000313" key="2">
    <source>
        <dbReference type="EMBL" id="SNT16698.1"/>
    </source>
</evidence>
<accession>A0A239KG59</accession>
<sequence>MTAQDHLQLVAGILGFFALMALVAAVAGIVRGEPSMTASAVLLGLLVALWLVVRKIRA</sequence>
<gene>
    <name evidence="2" type="ORF">SAMN05421642_110127</name>
</gene>
<feature type="transmembrane region" description="Helical" evidence="1">
    <location>
        <begin position="36"/>
        <end position="53"/>
    </location>
</feature>
<feature type="transmembrane region" description="Helical" evidence="1">
    <location>
        <begin position="7"/>
        <end position="30"/>
    </location>
</feature>
<dbReference type="EMBL" id="FZOW01000010">
    <property type="protein sequence ID" value="SNT16698.1"/>
    <property type="molecule type" value="Genomic_DNA"/>
</dbReference>
<dbReference type="Proteomes" id="UP000198327">
    <property type="component" value="Unassembled WGS sequence"/>
</dbReference>
<name>A0A239KG59_9NOCA</name>
<keyword evidence="3" id="KW-1185">Reference proteome</keyword>
<dbReference type="RefSeq" id="WP_176444350.1">
    <property type="nucleotide sequence ID" value="NZ_FZOW01000010.1"/>
</dbReference>
<keyword evidence="1" id="KW-0472">Membrane</keyword>
<proteinExistence type="predicted"/>
<dbReference type="AlphaFoldDB" id="A0A239KG59"/>